<dbReference type="Pfam" id="PF02238">
    <property type="entry name" value="COX7a"/>
    <property type="match status" value="1"/>
</dbReference>
<sequence length="61" mass="7030">MVLCRSSILQRQRQYQNSEKPVYLRLPRSKLYFGTFLAIFWTGIFGISAGCLNMIKGKKAT</sequence>
<organism evidence="6 7">
    <name type="scientific">Malassezia vespertilionis</name>
    <dbReference type="NCBI Taxonomy" id="2020962"/>
    <lineage>
        <taxon>Eukaryota</taxon>
        <taxon>Fungi</taxon>
        <taxon>Dikarya</taxon>
        <taxon>Basidiomycota</taxon>
        <taxon>Ustilaginomycotina</taxon>
        <taxon>Malasseziomycetes</taxon>
        <taxon>Malasseziales</taxon>
        <taxon>Malasseziaceae</taxon>
        <taxon>Malassezia</taxon>
    </lineage>
</organism>
<proteinExistence type="predicted"/>
<name>A0A2N1J9L7_9BASI</name>
<keyword evidence="4 5" id="KW-0472">Membrane</keyword>
<dbReference type="AlphaFoldDB" id="A0A2N1J9L7"/>
<protein>
    <submittedName>
        <fullName evidence="6">Uncharacterized protein</fullName>
    </submittedName>
</protein>
<gene>
    <name evidence="6" type="ORF">MVES_002847</name>
</gene>
<dbReference type="InterPro" id="IPR039297">
    <property type="entry name" value="COX7a"/>
</dbReference>
<keyword evidence="5" id="KW-1133">Transmembrane helix</keyword>
<accession>A0A2N1J9L7</accession>
<evidence type="ECO:0000256" key="5">
    <source>
        <dbReference type="SAM" id="Phobius"/>
    </source>
</evidence>
<reference evidence="6 7" key="1">
    <citation type="submission" date="2017-10" db="EMBL/GenBank/DDBJ databases">
        <title>A novel species of cold-tolerant Malassezia isolated from bats.</title>
        <authorList>
            <person name="Lorch J.M."/>
            <person name="Palmer J.M."/>
            <person name="Vanderwolf K.J."/>
            <person name="Schmidt K.Z."/>
            <person name="Verant M.L."/>
            <person name="Weller T.J."/>
            <person name="Blehert D.S."/>
        </authorList>
    </citation>
    <scope>NUCLEOTIDE SEQUENCE [LARGE SCALE GENOMIC DNA]</scope>
    <source>
        <strain evidence="6 7">NWHC:44797-103</strain>
    </source>
</reference>
<keyword evidence="2" id="KW-0999">Mitochondrion inner membrane</keyword>
<evidence type="ECO:0000256" key="2">
    <source>
        <dbReference type="ARBA" id="ARBA00022792"/>
    </source>
</evidence>
<dbReference type="STRING" id="2020962.A0A2N1J9L7"/>
<feature type="transmembrane region" description="Helical" evidence="5">
    <location>
        <begin position="31"/>
        <end position="55"/>
    </location>
</feature>
<evidence type="ECO:0000313" key="7">
    <source>
        <dbReference type="Proteomes" id="UP000232875"/>
    </source>
</evidence>
<evidence type="ECO:0000256" key="4">
    <source>
        <dbReference type="ARBA" id="ARBA00023136"/>
    </source>
</evidence>
<dbReference type="Proteomes" id="UP000232875">
    <property type="component" value="Unassembled WGS sequence"/>
</dbReference>
<evidence type="ECO:0000256" key="1">
    <source>
        <dbReference type="ARBA" id="ARBA00004273"/>
    </source>
</evidence>
<comment type="subcellular location">
    <subcellularLocation>
        <location evidence="1">Mitochondrion inner membrane</location>
    </subcellularLocation>
</comment>
<evidence type="ECO:0000256" key="3">
    <source>
        <dbReference type="ARBA" id="ARBA00023128"/>
    </source>
</evidence>
<keyword evidence="7" id="KW-1185">Reference proteome</keyword>
<dbReference type="EMBL" id="KZ454992">
    <property type="protein sequence ID" value="PKI83243.1"/>
    <property type="molecule type" value="Genomic_DNA"/>
</dbReference>
<dbReference type="GO" id="GO:0005743">
    <property type="term" value="C:mitochondrial inner membrane"/>
    <property type="evidence" value="ECO:0007669"/>
    <property type="project" value="UniProtKB-SubCell"/>
</dbReference>
<keyword evidence="5" id="KW-0812">Transmembrane</keyword>
<evidence type="ECO:0000313" key="6">
    <source>
        <dbReference type="EMBL" id="PKI83243.1"/>
    </source>
</evidence>
<keyword evidence="3" id="KW-0496">Mitochondrion</keyword>
<dbReference type="OrthoDB" id="5511599at2759"/>